<evidence type="ECO:0000256" key="3">
    <source>
        <dbReference type="PROSITE-ProRule" id="PRU00182"/>
    </source>
</evidence>
<keyword evidence="4 6" id="KW-0413">Isomerase</keyword>
<dbReference type="EC" id="5.4.99.-" evidence="4"/>
<dbReference type="Gene3D" id="3.30.2350.10">
    <property type="entry name" value="Pseudouridine synthase"/>
    <property type="match status" value="1"/>
</dbReference>
<comment type="similarity">
    <text evidence="2 4">Belongs to the pseudouridine synthase RluA family.</text>
</comment>
<dbReference type="InterPro" id="IPR050188">
    <property type="entry name" value="RluA_PseudoU_synthase"/>
</dbReference>
<keyword evidence="3" id="KW-0694">RNA-binding</keyword>
<dbReference type="Proteomes" id="UP001231941">
    <property type="component" value="Unassembled WGS sequence"/>
</dbReference>
<evidence type="ECO:0000256" key="2">
    <source>
        <dbReference type="ARBA" id="ARBA00010876"/>
    </source>
</evidence>
<comment type="function">
    <text evidence="4">Responsible for synthesis of pseudouridine from uracil.</text>
</comment>
<dbReference type="PANTHER" id="PTHR21600:SF44">
    <property type="entry name" value="RIBOSOMAL LARGE SUBUNIT PSEUDOURIDINE SYNTHASE D"/>
    <property type="match status" value="1"/>
</dbReference>
<comment type="caution">
    <text evidence="6">The sequence shown here is derived from an EMBL/GenBank/DDBJ whole genome shotgun (WGS) entry which is preliminary data.</text>
</comment>
<dbReference type="EMBL" id="JAVAMP010000006">
    <property type="protein sequence ID" value="MDP5275204.1"/>
    <property type="molecule type" value="Genomic_DNA"/>
</dbReference>
<protein>
    <recommendedName>
        <fullName evidence="4">Pseudouridine synthase</fullName>
        <ecNumber evidence="4">5.4.99.-</ecNumber>
    </recommendedName>
</protein>
<sequence length="304" mass="35314">MNYYKPITYIVQPEENGWILKSVLREKLNISRRLLSRIKLTEKGVMVNGKREFISIKVFTGDRIEIHMEQETSEYIEPQNIPLDILFEDDYLLIVNKQSGIIVHPTHGHYANTLANGVVYHWMQKGENYRFRPIHRLDEETSGVLAIAKNPYVHQQISEQMINNQVKKEYVAIVNGHLPDLEGTVNAPIDRDPEHRHLRIVTEEGYSAVTHYKVEEKYKSASLVRLWLETGRTHQIRVHMKHLGCPLMGDKMYGEQNETMPKVDRQALHAAKLGFFHPNSREYTEFTAPLPSDMQSTIGCLKRE</sequence>
<dbReference type="CDD" id="cd00165">
    <property type="entry name" value="S4"/>
    <property type="match status" value="1"/>
</dbReference>
<dbReference type="Pfam" id="PF00849">
    <property type="entry name" value="PseudoU_synth_2"/>
    <property type="match status" value="1"/>
</dbReference>
<dbReference type="PANTHER" id="PTHR21600">
    <property type="entry name" value="MITOCHONDRIAL RNA PSEUDOURIDINE SYNTHASE"/>
    <property type="match status" value="1"/>
</dbReference>
<accession>A0ABT9J2H1</accession>
<dbReference type="PROSITE" id="PS50889">
    <property type="entry name" value="S4"/>
    <property type="match status" value="1"/>
</dbReference>
<evidence type="ECO:0000256" key="4">
    <source>
        <dbReference type="RuleBase" id="RU362028"/>
    </source>
</evidence>
<dbReference type="CDD" id="cd02869">
    <property type="entry name" value="PseudoU_synth_RluA_like"/>
    <property type="match status" value="1"/>
</dbReference>
<reference evidence="6 7" key="1">
    <citation type="submission" date="2023-08" db="EMBL/GenBank/DDBJ databases">
        <authorList>
            <person name="Park J.-S."/>
        </authorList>
    </citation>
    <scope>NUCLEOTIDE SEQUENCE [LARGE SCALE GENOMIC DNA]</scope>
    <source>
        <strain evidence="6 7">2205SS18-9</strain>
    </source>
</reference>
<dbReference type="NCBIfam" id="TIGR00005">
    <property type="entry name" value="rluA_subfam"/>
    <property type="match status" value="1"/>
</dbReference>
<feature type="domain" description="Pseudouridine synthase RsuA/RluA-like" evidence="5">
    <location>
        <begin position="91"/>
        <end position="242"/>
    </location>
</feature>
<organism evidence="6 7">
    <name type="scientific">Chengkuizengella axinellae</name>
    <dbReference type="NCBI Taxonomy" id="3064388"/>
    <lineage>
        <taxon>Bacteria</taxon>
        <taxon>Bacillati</taxon>
        <taxon>Bacillota</taxon>
        <taxon>Bacilli</taxon>
        <taxon>Bacillales</taxon>
        <taxon>Paenibacillaceae</taxon>
        <taxon>Chengkuizengella</taxon>
    </lineage>
</organism>
<dbReference type="InterPro" id="IPR006225">
    <property type="entry name" value="PsdUridine_synth_RluC/D"/>
</dbReference>
<name>A0ABT9J2H1_9BACL</name>
<evidence type="ECO:0000313" key="6">
    <source>
        <dbReference type="EMBL" id="MDP5275204.1"/>
    </source>
</evidence>
<dbReference type="SUPFAM" id="SSF55120">
    <property type="entry name" value="Pseudouridine synthase"/>
    <property type="match status" value="1"/>
</dbReference>
<keyword evidence="7" id="KW-1185">Reference proteome</keyword>
<evidence type="ECO:0000256" key="1">
    <source>
        <dbReference type="ARBA" id="ARBA00000073"/>
    </source>
</evidence>
<dbReference type="GO" id="GO:0016853">
    <property type="term" value="F:isomerase activity"/>
    <property type="evidence" value="ECO:0007669"/>
    <property type="project" value="UniProtKB-KW"/>
</dbReference>
<dbReference type="InterPro" id="IPR020103">
    <property type="entry name" value="PsdUridine_synth_cat_dom_sf"/>
</dbReference>
<proteinExistence type="inferred from homology"/>
<evidence type="ECO:0000313" key="7">
    <source>
        <dbReference type="Proteomes" id="UP001231941"/>
    </source>
</evidence>
<dbReference type="InterPro" id="IPR006145">
    <property type="entry name" value="PsdUridine_synth_RsuA/RluA"/>
</dbReference>
<gene>
    <name evidence="6" type="ORF">Q5Y73_13895</name>
</gene>
<evidence type="ECO:0000259" key="5">
    <source>
        <dbReference type="Pfam" id="PF00849"/>
    </source>
</evidence>
<comment type="catalytic activity">
    <reaction evidence="1 4">
        <text>a uridine in RNA = a pseudouridine in RNA</text>
        <dbReference type="Rhea" id="RHEA:48348"/>
        <dbReference type="Rhea" id="RHEA-COMP:12068"/>
        <dbReference type="Rhea" id="RHEA-COMP:12069"/>
        <dbReference type="ChEBI" id="CHEBI:65314"/>
        <dbReference type="ChEBI" id="CHEBI:65315"/>
    </reaction>
</comment>
<dbReference type="RefSeq" id="WP_305992515.1">
    <property type="nucleotide sequence ID" value="NZ_JAVAMP010000006.1"/>
</dbReference>